<protein>
    <submittedName>
        <fullName evidence="1">Uncharacterized protein</fullName>
    </submittedName>
</protein>
<proteinExistence type="predicted"/>
<sequence>MKWLVLPLFLWSMNLYAQSFFWKEKELTPKSSAAELEGFIRQFKASELQWNTNIYSNFPCRLKNAKGNWQLYDKTTGNLLFAHPQKLNKMSVEFPTPAQEELNFTVVNYQDKKGVISFYSEFIPPVIWEEIVFENLAELDSDFRKIDSLLALPSQDFESWEIDNFSPYARYGGEANLLDYLEVAGKKDGKWYRIELRSEGPDILEFVSGLGCTNKEDLSRPTFLSLTALDFMAQMQKEHKLDLIESYDGHAVYCYGRSAKTHQWGVFGGEGTFELIAPIYDSVKYHEDASCFELWLEGKVFVYNMGYENLFEEQSFDGFEVVFLDYMYGVAVKSNNAWQLYDGQTGDLLVKGSAPTIDELIELWLNRFDEE</sequence>
<dbReference type="OrthoDB" id="1423389at2"/>
<evidence type="ECO:0000313" key="1">
    <source>
        <dbReference type="EMBL" id="SFT54055.1"/>
    </source>
</evidence>
<evidence type="ECO:0000313" key="2">
    <source>
        <dbReference type="Proteomes" id="UP000236454"/>
    </source>
</evidence>
<dbReference type="AlphaFoldDB" id="A0A1I6YU53"/>
<organism evidence="1 2">
    <name type="scientific">Lishizhenia tianjinensis</name>
    <dbReference type="NCBI Taxonomy" id="477690"/>
    <lineage>
        <taxon>Bacteria</taxon>
        <taxon>Pseudomonadati</taxon>
        <taxon>Bacteroidota</taxon>
        <taxon>Flavobacteriia</taxon>
        <taxon>Flavobacteriales</taxon>
        <taxon>Crocinitomicaceae</taxon>
        <taxon>Lishizhenia</taxon>
    </lineage>
</organism>
<accession>A0A1I6YU53</accession>
<dbReference type="RefSeq" id="WP_139230270.1">
    <property type="nucleotide sequence ID" value="NZ_FPAS01000001.1"/>
</dbReference>
<reference evidence="1 2" key="1">
    <citation type="submission" date="2016-10" db="EMBL/GenBank/DDBJ databases">
        <authorList>
            <person name="de Groot N.N."/>
        </authorList>
    </citation>
    <scope>NUCLEOTIDE SEQUENCE [LARGE SCALE GENOMIC DNA]</scope>
    <source>
        <strain evidence="1 2">CGMCC 1.7005</strain>
    </source>
</reference>
<dbReference type="Proteomes" id="UP000236454">
    <property type="component" value="Unassembled WGS sequence"/>
</dbReference>
<dbReference type="EMBL" id="FPAS01000001">
    <property type="protein sequence ID" value="SFT54055.1"/>
    <property type="molecule type" value="Genomic_DNA"/>
</dbReference>
<name>A0A1I6YU53_9FLAO</name>
<keyword evidence="2" id="KW-1185">Reference proteome</keyword>
<gene>
    <name evidence="1" type="ORF">SAMN05216474_1186</name>
</gene>